<dbReference type="PANTHER" id="PTHR36453:SF1">
    <property type="entry name" value="RIGHT HANDED BETA HELIX DOMAIN-CONTAINING PROTEIN"/>
    <property type="match status" value="1"/>
</dbReference>
<dbReference type="Pfam" id="PF13385">
    <property type="entry name" value="Laminin_G_3"/>
    <property type="match status" value="2"/>
</dbReference>
<dbReference type="InterPro" id="IPR013320">
    <property type="entry name" value="ConA-like_dom_sf"/>
</dbReference>
<dbReference type="SUPFAM" id="SSF49899">
    <property type="entry name" value="Concanavalin A-like lectins/glucanases"/>
    <property type="match status" value="2"/>
</dbReference>
<feature type="domain" description="LamG-like jellyroll fold" evidence="3">
    <location>
        <begin position="1186"/>
        <end position="1316"/>
    </location>
</feature>
<evidence type="ECO:0000259" key="3">
    <source>
        <dbReference type="SMART" id="SM00560"/>
    </source>
</evidence>
<gene>
    <name evidence="4" type="ORF">GCM10007100_02870</name>
</gene>
<dbReference type="InterPro" id="IPR012334">
    <property type="entry name" value="Pectin_lyas_fold"/>
</dbReference>
<evidence type="ECO:0000256" key="1">
    <source>
        <dbReference type="ARBA" id="ARBA00022729"/>
    </source>
</evidence>
<dbReference type="InterPro" id="IPR011050">
    <property type="entry name" value="Pectin_lyase_fold/virulence"/>
</dbReference>
<dbReference type="Proteomes" id="UP000644507">
    <property type="component" value="Unassembled WGS sequence"/>
</dbReference>
<dbReference type="InterPro" id="IPR006558">
    <property type="entry name" value="LamG-like"/>
</dbReference>
<organism evidence="4 5">
    <name type="scientific">Roseibacillus persicicus</name>
    <dbReference type="NCBI Taxonomy" id="454148"/>
    <lineage>
        <taxon>Bacteria</taxon>
        <taxon>Pseudomonadati</taxon>
        <taxon>Verrucomicrobiota</taxon>
        <taxon>Verrucomicrobiia</taxon>
        <taxon>Verrucomicrobiales</taxon>
        <taxon>Verrucomicrobiaceae</taxon>
        <taxon>Roseibacillus</taxon>
    </lineage>
</organism>
<protein>
    <recommendedName>
        <fullName evidence="3">LamG-like jellyroll fold domain-containing protein</fullName>
    </recommendedName>
</protein>
<keyword evidence="2" id="KW-1015">Disulfide bond</keyword>
<keyword evidence="1" id="KW-0732">Signal</keyword>
<evidence type="ECO:0000313" key="5">
    <source>
        <dbReference type="Proteomes" id="UP000644507"/>
    </source>
</evidence>
<sequence length="1463" mass="158942">MALLSLFVSASSVSGLDLYVATDGDDSNDGSISAPYATLTAARDWVREETTELVSVNGATELTLAGWVFPDSKSDNDGIVSSTGSSYFGLLFSGYGNGNPLEFRAQGTGLVAPDNSCPAGQWHHVCGVWKSGQIHKLYIDGVEVADNPSPQGGAINADDWFLGTDRFISSRYLDGNIKGFRLWSDALSASEVAALATEPPTLPTEPVLSRLDEEEFSGNRVVQLNLLDLEPVEGGVNIWLRGGRYPATDHTLTLGAQDSGAPDSPLVFSAYPGEEVIFDGGEALDPLGFSLVTDETSLAKLHVAAVGKVFAQTITDPEVITLLQGTRTNLSVDDKTMVVARYPNIGYGSVENVSTSGESVGSQGSSGNPVGASVRMQGNYDAAKWSAELGRLKKARLIGYVSADWFRETLRIDSIAESGQIRLMDGTRYGWGGPSTVERPFVERLLAELDEPGEWYFDDTDNKLYLWPRETLTATTPIRVWNGRSVFTLNGASHVHIKRITFQHNLYGNTVDITAGENSLVAGCTFRNMYGAVAFSLTGGSNNGVLSCDIYDVDNASRCAGGGATNSSITHAGNFIENCHFTQIYAKTFYGKVSGMNGAGNIFRNNLMHNHNGQVVTVGGQDHLIELNEVFNTGIEEGDGGSFYQGASATSWGNVFRHNFWHHIICIPSLIQRAAIFSDDGDQGDTVIENVFYKAGASFKMNQGAGHRARNNVFMSSIRSFEVLSSSESSVYNNYMNFLNNDPTSTAKDNLIGRGMALYGIDGWENTVNSSNWRDHVSPFWKERYPDLATVNSNWYRDKAAYKWSWFSDNIYYANTSNFPTGIRAPAQTSITNGTTLSNLNDFEDPSVLNFKFKTPLPSYAPDIPFEQIGLYVDEYRTSIPDKDTYRAIVADHWKNTASSGGGGYNPATVGDRIYFNTGKLLRDLDAIPTSPPSLPTNVVADSIQEWQGAADQPQGNWKFGYYASGTDFTEFSETEIYNPERIGGDGLIWERAVGLYPRIGQFSMAPHTTLPAVRRWTSPHDGLLTVTVDARQIQDSRNNQTLEIRKDGELLETLELTGSNKHRVFVQTLDFAPGDKLDVSVHSLGEQSADWTSVHVRISNLHHSDEDLVALLPLNESSTLPEGDGGDYDRRVAAGDHSGLNHHALLENLGGLSAWRTGILGEALYLNGIDNYATLTESGVGNGASELTLSLWFKPDIKGDNEALISSQGTDYFSLILSGYGSGNPVEFRAKSSSLVGPDASGPVGVWTHAVGVWKSGEIQKLYLNGVEVASHPTPPSGTVDVGQWLLGTDRLLSDRYYGGALDDVAIWTRALSASDVAELHEGGLAGYGAGQNPGDTLSDNLPDDWQEKYFGAADSPMALPDYDADGDGLTNYEEWIGGNNPTDPNSRFQVLKIERPDDSSVSLEWNSVYGRTYGVEWQSGLGGNWSEILSGITPTLPVASTQFESSDEKGFFRVKAYPPTR</sequence>
<dbReference type="PANTHER" id="PTHR36453">
    <property type="entry name" value="SECRETED PROTEIN-RELATED"/>
    <property type="match status" value="1"/>
</dbReference>
<feature type="domain" description="LamG-like jellyroll fold" evidence="3">
    <location>
        <begin position="60"/>
        <end position="190"/>
    </location>
</feature>
<keyword evidence="5" id="KW-1185">Reference proteome</keyword>
<proteinExistence type="predicted"/>
<comment type="caution">
    <text evidence="4">The sequence shown here is derived from an EMBL/GenBank/DDBJ whole genome shotgun (WGS) entry which is preliminary data.</text>
</comment>
<dbReference type="SUPFAM" id="SSF51126">
    <property type="entry name" value="Pectin lyase-like"/>
    <property type="match status" value="1"/>
</dbReference>
<dbReference type="EMBL" id="BMXI01000001">
    <property type="protein sequence ID" value="GHC41509.1"/>
    <property type="molecule type" value="Genomic_DNA"/>
</dbReference>
<evidence type="ECO:0000313" key="4">
    <source>
        <dbReference type="EMBL" id="GHC41509.1"/>
    </source>
</evidence>
<accession>A0A918TCN3</accession>
<dbReference type="Gene3D" id="2.60.120.200">
    <property type="match status" value="2"/>
</dbReference>
<dbReference type="SMART" id="SM00560">
    <property type="entry name" value="LamGL"/>
    <property type="match status" value="2"/>
</dbReference>
<reference evidence="4" key="2">
    <citation type="submission" date="2020-09" db="EMBL/GenBank/DDBJ databases">
        <authorList>
            <person name="Sun Q."/>
            <person name="Kim S."/>
        </authorList>
    </citation>
    <scope>NUCLEOTIDE SEQUENCE</scope>
    <source>
        <strain evidence="4">KCTC 12988</strain>
    </source>
</reference>
<dbReference type="Gene3D" id="2.160.20.10">
    <property type="entry name" value="Single-stranded right-handed beta-helix, Pectin lyase-like"/>
    <property type="match status" value="2"/>
</dbReference>
<name>A0A918TCN3_9BACT</name>
<reference evidence="4" key="1">
    <citation type="journal article" date="2014" name="Int. J. Syst. Evol. Microbiol.">
        <title>Complete genome sequence of Corynebacterium casei LMG S-19264T (=DSM 44701T), isolated from a smear-ripened cheese.</title>
        <authorList>
            <consortium name="US DOE Joint Genome Institute (JGI-PGF)"/>
            <person name="Walter F."/>
            <person name="Albersmeier A."/>
            <person name="Kalinowski J."/>
            <person name="Ruckert C."/>
        </authorList>
    </citation>
    <scope>NUCLEOTIDE SEQUENCE</scope>
    <source>
        <strain evidence="4">KCTC 12988</strain>
    </source>
</reference>
<evidence type="ECO:0000256" key="2">
    <source>
        <dbReference type="ARBA" id="ARBA00023157"/>
    </source>
</evidence>